<dbReference type="InterPro" id="IPR035979">
    <property type="entry name" value="RBD_domain_sf"/>
</dbReference>
<evidence type="ECO:0000256" key="5">
    <source>
        <dbReference type="ARBA" id="ARBA00023242"/>
    </source>
</evidence>
<protein>
    <submittedName>
        <fullName evidence="9">J domain-containing protein</fullName>
    </submittedName>
</protein>
<accession>A0A7I4YRG9</accession>
<dbReference type="OrthoDB" id="10250354at2759"/>
<dbReference type="SMART" id="SM00271">
    <property type="entry name" value="DnaJ"/>
    <property type="match status" value="1"/>
</dbReference>
<keyword evidence="5" id="KW-0539">Nucleus</keyword>
<comment type="subcellular location">
    <subcellularLocation>
        <location evidence="2">Cytoplasm</location>
    </subcellularLocation>
    <subcellularLocation>
        <location evidence="1">Nucleus</location>
    </subcellularLocation>
</comment>
<evidence type="ECO:0000259" key="7">
    <source>
        <dbReference type="PROSITE" id="PS50076"/>
    </source>
</evidence>
<evidence type="ECO:0000256" key="1">
    <source>
        <dbReference type="ARBA" id="ARBA00004123"/>
    </source>
</evidence>
<dbReference type="Gene3D" id="3.30.70.330">
    <property type="match status" value="1"/>
</dbReference>
<dbReference type="InterPro" id="IPR001623">
    <property type="entry name" value="DnaJ_domain"/>
</dbReference>
<dbReference type="InterPro" id="IPR012677">
    <property type="entry name" value="Nucleotide-bd_a/b_plait_sf"/>
</dbReference>
<evidence type="ECO:0000256" key="2">
    <source>
        <dbReference type="ARBA" id="ARBA00004496"/>
    </source>
</evidence>
<feature type="compositionally biased region" description="Basic and acidic residues" evidence="6">
    <location>
        <begin position="163"/>
        <end position="182"/>
    </location>
</feature>
<evidence type="ECO:0000256" key="4">
    <source>
        <dbReference type="ARBA" id="ARBA00023186"/>
    </source>
</evidence>
<dbReference type="SUPFAM" id="SSF54928">
    <property type="entry name" value="RNA-binding domain, RBD"/>
    <property type="match status" value="1"/>
</dbReference>
<dbReference type="PANTHER" id="PTHR44313">
    <property type="entry name" value="DNAJ HOMOLOG SUBFAMILY C MEMBER 17"/>
    <property type="match status" value="1"/>
</dbReference>
<dbReference type="WBParaSite" id="HCON_00137180-00001">
    <property type="protein sequence ID" value="HCON_00137180-00001"/>
    <property type="gene ID" value="HCON_00137180"/>
</dbReference>
<dbReference type="GO" id="GO:0005681">
    <property type="term" value="C:spliceosomal complex"/>
    <property type="evidence" value="ECO:0007669"/>
    <property type="project" value="TreeGrafter"/>
</dbReference>
<sequence>MAPKISFNPYEVLELERGCSDKELQKAYKQQCLRWHPDKNLGNKEEAERKFIIAKEAFQFLFDKTNRDEYDREYERAKYREASHRARMEKADSTRRKLIEELHQKEKEFAEKRHTDEHLTPSQLHKKRKEEEIRIRSEFERLRQKLEKEAADEVHAQQERLARLAREQSESKAPEKSEEKNATLRVKWRPSEDSDYDEEKLRKLFENYGQISMITPIRTTKKGDRICMIEFETNHSEWGAELEHGKDGPEISGSWLIPPQASKDGEKETATDNEKRSDFASMSYEELQAQLFGDMPPPEKRKKWYEEEEQ</sequence>
<dbReference type="Pfam" id="PF00226">
    <property type="entry name" value="DnaJ"/>
    <property type="match status" value="1"/>
</dbReference>
<keyword evidence="3" id="KW-0963">Cytoplasm</keyword>
<dbReference type="InterPro" id="IPR052094">
    <property type="entry name" value="Pre-mRNA-splicing_ERAD"/>
</dbReference>
<dbReference type="CDD" id="cd06257">
    <property type="entry name" value="DnaJ"/>
    <property type="match status" value="1"/>
</dbReference>
<dbReference type="Gene3D" id="1.10.287.110">
    <property type="entry name" value="DnaJ domain"/>
    <property type="match status" value="1"/>
</dbReference>
<evidence type="ECO:0000313" key="9">
    <source>
        <dbReference type="WBParaSite" id="HCON_00137180-00001"/>
    </source>
</evidence>
<dbReference type="InterPro" id="IPR000504">
    <property type="entry name" value="RRM_dom"/>
</dbReference>
<keyword evidence="4" id="KW-0143">Chaperone</keyword>
<feature type="region of interest" description="Disordered" evidence="6">
    <location>
        <begin position="163"/>
        <end position="194"/>
    </location>
</feature>
<name>A0A7I4YRG9_HAECO</name>
<proteinExistence type="predicted"/>
<dbReference type="PRINTS" id="PR00625">
    <property type="entry name" value="JDOMAIN"/>
</dbReference>
<feature type="domain" description="J" evidence="7">
    <location>
        <begin position="8"/>
        <end position="74"/>
    </location>
</feature>
<dbReference type="PROSITE" id="PS50076">
    <property type="entry name" value="DNAJ_2"/>
    <property type="match status" value="1"/>
</dbReference>
<dbReference type="PROSITE" id="PS00636">
    <property type="entry name" value="DNAJ_1"/>
    <property type="match status" value="1"/>
</dbReference>
<reference evidence="9" key="1">
    <citation type="submission" date="2020-12" db="UniProtKB">
        <authorList>
            <consortium name="WormBaseParasite"/>
        </authorList>
    </citation>
    <scope>IDENTIFICATION</scope>
    <source>
        <strain evidence="9">MHco3</strain>
    </source>
</reference>
<keyword evidence="8" id="KW-1185">Reference proteome</keyword>
<dbReference type="GO" id="GO:0003723">
    <property type="term" value="F:RNA binding"/>
    <property type="evidence" value="ECO:0007669"/>
    <property type="project" value="InterPro"/>
</dbReference>
<dbReference type="OMA" id="SKMSNEQ"/>
<evidence type="ECO:0000256" key="6">
    <source>
        <dbReference type="SAM" id="MobiDB-lite"/>
    </source>
</evidence>
<evidence type="ECO:0000256" key="3">
    <source>
        <dbReference type="ARBA" id="ARBA00022490"/>
    </source>
</evidence>
<evidence type="ECO:0000313" key="8">
    <source>
        <dbReference type="Proteomes" id="UP000025227"/>
    </source>
</evidence>
<organism evidence="8 9">
    <name type="scientific">Haemonchus contortus</name>
    <name type="common">Barber pole worm</name>
    <dbReference type="NCBI Taxonomy" id="6289"/>
    <lineage>
        <taxon>Eukaryota</taxon>
        <taxon>Metazoa</taxon>
        <taxon>Ecdysozoa</taxon>
        <taxon>Nematoda</taxon>
        <taxon>Chromadorea</taxon>
        <taxon>Rhabditida</taxon>
        <taxon>Rhabditina</taxon>
        <taxon>Rhabditomorpha</taxon>
        <taxon>Strongyloidea</taxon>
        <taxon>Trichostrongylidae</taxon>
        <taxon>Haemonchus</taxon>
    </lineage>
</organism>
<dbReference type="AlphaFoldDB" id="A0A7I4YRG9"/>
<feature type="region of interest" description="Disordered" evidence="6">
    <location>
        <begin position="111"/>
        <end position="131"/>
    </location>
</feature>
<dbReference type="SUPFAM" id="SSF46565">
    <property type="entry name" value="Chaperone J-domain"/>
    <property type="match status" value="1"/>
</dbReference>
<dbReference type="InterPro" id="IPR036869">
    <property type="entry name" value="J_dom_sf"/>
</dbReference>
<feature type="compositionally biased region" description="Basic and acidic residues" evidence="6">
    <location>
        <begin position="263"/>
        <end position="278"/>
    </location>
</feature>
<feature type="region of interest" description="Disordered" evidence="6">
    <location>
        <begin position="241"/>
        <end position="310"/>
    </location>
</feature>
<dbReference type="PANTHER" id="PTHR44313:SF1">
    <property type="entry name" value="DNAJ HOMOLOG SUBFAMILY C MEMBER 17"/>
    <property type="match status" value="1"/>
</dbReference>
<dbReference type="InterPro" id="IPR018253">
    <property type="entry name" value="DnaJ_domain_CS"/>
</dbReference>
<dbReference type="GO" id="GO:0005737">
    <property type="term" value="C:cytoplasm"/>
    <property type="evidence" value="ECO:0007669"/>
    <property type="project" value="UniProtKB-SubCell"/>
</dbReference>
<dbReference type="Pfam" id="PF00076">
    <property type="entry name" value="RRM_1"/>
    <property type="match status" value="1"/>
</dbReference>
<dbReference type="Proteomes" id="UP000025227">
    <property type="component" value="Unplaced"/>
</dbReference>
<dbReference type="GO" id="GO:0000390">
    <property type="term" value="P:spliceosomal complex disassembly"/>
    <property type="evidence" value="ECO:0007669"/>
    <property type="project" value="TreeGrafter"/>
</dbReference>